<protein>
    <recommendedName>
        <fullName evidence="3">Phage derived protein Gp49-like</fullName>
    </recommendedName>
</protein>
<sequence length="163" mass="19317">MINDVIAVINESKFFIRRVKPAIFTLTNIHFSSYNKIMWNVDSSDEYDVWFLSLDEESKEAVLQRVLLLRQYGPQLPRPYSDTLHGSKKYTNLKELRNQTQQHVLRVAYYFDRKRHAFLLTGGDKKGKDQKTFYKDLIAESEVIIEKHEKELENERCNQNDGK</sequence>
<reference evidence="1 2" key="1">
    <citation type="submission" date="2017-02" db="EMBL/GenBank/DDBJ databases">
        <authorList>
            <person name="Peterson S.W."/>
        </authorList>
    </citation>
    <scope>NUCLEOTIDE SEQUENCE [LARGE SCALE GENOMIC DNA]</scope>
    <source>
        <strain evidence="1 2">ATCC BAA-909</strain>
    </source>
</reference>
<gene>
    <name evidence="1" type="ORF">SAMN02745152_02183</name>
</gene>
<dbReference type="InterPro" id="IPR009241">
    <property type="entry name" value="HigB-like"/>
</dbReference>
<dbReference type="Pfam" id="PF05973">
    <property type="entry name" value="Gp49"/>
    <property type="match status" value="1"/>
</dbReference>
<dbReference type="STRING" id="225004.SAMN02745152_02183"/>
<evidence type="ECO:0000313" key="1">
    <source>
        <dbReference type="EMBL" id="SKA09153.1"/>
    </source>
</evidence>
<proteinExistence type="predicted"/>
<keyword evidence="2" id="KW-1185">Reference proteome</keyword>
<dbReference type="AlphaFoldDB" id="A0A1T4QZK2"/>
<name>A0A1T4QZK2_9SPIR</name>
<accession>A0A1T4QZK2</accession>
<evidence type="ECO:0008006" key="3">
    <source>
        <dbReference type="Google" id="ProtNLM"/>
    </source>
</evidence>
<evidence type="ECO:0000313" key="2">
    <source>
        <dbReference type="Proteomes" id="UP000190395"/>
    </source>
</evidence>
<dbReference type="Proteomes" id="UP000190395">
    <property type="component" value="Unassembled WGS sequence"/>
</dbReference>
<dbReference type="EMBL" id="FUXC01000022">
    <property type="protein sequence ID" value="SKA09153.1"/>
    <property type="molecule type" value="Genomic_DNA"/>
</dbReference>
<organism evidence="1 2">
    <name type="scientific">Treponema berlinense</name>
    <dbReference type="NCBI Taxonomy" id="225004"/>
    <lineage>
        <taxon>Bacteria</taxon>
        <taxon>Pseudomonadati</taxon>
        <taxon>Spirochaetota</taxon>
        <taxon>Spirochaetia</taxon>
        <taxon>Spirochaetales</taxon>
        <taxon>Treponemataceae</taxon>
        <taxon>Treponema</taxon>
    </lineage>
</organism>